<dbReference type="PANTHER" id="PTHR31840">
    <property type="entry name" value="COILED-COIL DOMAIN-CONTAINING PROTEIN 97"/>
    <property type="match status" value="1"/>
</dbReference>
<dbReference type="OrthoDB" id="333176at2759"/>
<evidence type="ECO:0000313" key="3">
    <source>
        <dbReference type="Proteomes" id="UP000299102"/>
    </source>
</evidence>
<name>A0A4C1W0Q4_EUMVA</name>
<reference evidence="2 3" key="1">
    <citation type="journal article" date="2019" name="Commun. Biol.">
        <title>The bagworm genome reveals a unique fibroin gene that provides high tensile strength.</title>
        <authorList>
            <person name="Kono N."/>
            <person name="Nakamura H."/>
            <person name="Ohtoshi R."/>
            <person name="Tomita M."/>
            <person name="Numata K."/>
            <person name="Arakawa K."/>
        </authorList>
    </citation>
    <scope>NUCLEOTIDE SEQUENCE [LARGE SCALE GENOMIC DNA]</scope>
</reference>
<sequence length="361" mass="42528">MDQSVCLDNSSLESFNNEDVEIEIDPITDIIDYLVHCVKIAFKPAHVNGVEVSSRDNTRAALQLFNCSPIDFLTQFGKYLKPSHLSYFENLVNSRNYSEQENLKRCVEQLKIYHSNENTHKRIRNRRYKALQKLRAETEYFSEKEMMLRNPLLYEQLVGQFLTDEEIRERDETDSENITLLKLVLDTIDRNEMREVKNLQIDSEGTVINEENTGTVYNTSDEISHWGSFENTSKSSTQWGAFDVSDSRPSFKPEERKTVLISAPERELLREEFIQEMYSSFIEGRDTDFNYENVDNDEQYDDLQQINQDAEDKYFDSETNEVQNLEEHMELSLNYRRDSDVSNEDPLDVFMEHLNERITME</sequence>
<dbReference type="EMBL" id="BGZK01000456">
    <property type="protein sequence ID" value="GBP44643.1"/>
    <property type="molecule type" value="Genomic_DNA"/>
</dbReference>
<feature type="domain" description="CCD97-like C-terminal" evidence="1">
    <location>
        <begin position="125"/>
        <end position="318"/>
    </location>
</feature>
<dbReference type="InterPro" id="IPR040233">
    <property type="entry name" value="CCD97-like_C"/>
</dbReference>
<dbReference type="InterPro" id="IPR018613">
    <property type="entry name" value="Ccdc97-like"/>
</dbReference>
<accession>A0A4C1W0Q4</accession>
<dbReference type="STRING" id="151549.A0A4C1W0Q4"/>
<protein>
    <submittedName>
        <fullName evidence="2">Coiled-coil domain-containing protein 97</fullName>
    </submittedName>
</protein>
<dbReference type="Pfam" id="PF09747">
    <property type="entry name" value="CCD97-like_C"/>
    <property type="match status" value="1"/>
</dbReference>
<evidence type="ECO:0000259" key="1">
    <source>
        <dbReference type="Pfam" id="PF09747"/>
    </source>
</evidence>
<comment type="caution">
    <text evidence="2">The sequence shown here is derived from an EMBL/GenBank/DDBJ whole genome shotgun (WGS) entry which is preliminary data.</text>
</comment>
<organism evidence="2 3">
    <name type="scientific">Eumeta variegata</name>
    <name type="common">Bagworm moth</name>
    <name type="synonym">Eumeta japonica</name>
    <dbReference type="NCBI Taxonomy" id="151549"/>
    <lineage>
        <taxon>Eukaryota</taxon>
        <taxon>Metazoa</taxon>
        <taxon>Ecdysozoa</taxon>
        <taxon>Arthropoda</taxon>
        <taxon>Hexapoda</taxon>
        <taxon>Insecta</taxon>
        <taxon>Pterygota</taxon>
        <taxon>Neoptera</taxon>
        <taxon>Endopterygota</taxon>
        <taxon>Lepidoptera</taxon>
        <taxon>Glossata</taxon>
        <taxon>Ditrysia</taxon>
        <taxon>Tineoidea</taxon>
        <taxon>Psychidae</taxon>
        <taxon>Oiketicinae</taxon>
        <taxon>Eumeta</taxon>
    </lineage>
</organism>
<keyword evidence="3" id="KW-1185">Reference proteome</keyword>
<gene>
    <name evidence="2" type="primary">Ccdc97</name>
    <name evidence="2" type="ORF">EVAR_44171_1</name>
</gene>
<evidence type="ECO:0000313" key="2">
    <source>
        <dbReference type="EMBL" id="GBP44643.1"/>
    </source>
</evidence>
<dbReference type="AlphaFoldDB" id="A0A4C1W0Q4"/>
<proteinExistence type="predicted"/>
<dbReference type="PANTHER" id="PTHR31840:SF1">
    <property type="entry name" value="COILED-COIL DOMAIN-CONTAINING PROTEIN 97"/>
    <property type="match status" value="1"/>
</dbReference>
<dbReference type="Proteomes" id="UP000299102">
    <property type="component" value="Unassembled WGS sequence"/>
</dbReference>